<sequence length="372" mass="42161">MSKRVVPFGPNPPHPILTARALRIAYAIILRNERVFLSQLEQWWHLHSDPRSQALVFEILCFLAGLKPAVMVGWGDGTTTDAQAAQNWIRMVWDQWVRALGKGKGEDADMNSLRAFTKDCKWHRLNSQQGDTAQMTGHYLLYHHPPGPAIKLLIESGEYDPFGDSQKSEEHVEFDEAIYANVFDYPVPLPKDAYWSYAGSSVRSQWVSIGIVYRNEIQLGTQWVAKNTREHDNLARQHLERYRERLKDVILDSDLALSFDGKWEFPKYLKRNTLGNPIELEPRVYETIEKIYRRDNVANVKAMKKTWSSEKPISTPVGPSLNAMASAAALAAGLAPPHTPHTHTGQSTPVNRQNTQNWAAARAPTLSLDDLD</sequence>
<proteinExistence type="predicted"/>
<reference evidence="1" key="1">
    <citation type="submission" date="2023-04" db="EMBL/GenBank/DDBJ databases">
        <title>Draft Genome sequencing of Naganishia species isolated from polar environments using Oxford Nanopore Technology.</title>
        <authorList>
            <person name="Leo P."/>
            <person name="Venkateswaran K."/>
        </authorList>
    </citation>
    <scope>NUCLEOTIDE SEQUENCE</scope>
    <source>
        <strain evidence="1">MNA-CCFEE 5262</strain>
    </source>
</reference>
<name>A0ACC2WHF0_9TREE</name>
<organism evidence="1 2">
    <name type="scientific">Naganishia adeliensis</name>
    <dbReference type="NCBI Taxonomy" id="92952"/>
    <lineage>
        <taxon>Eukaryota</taxon>
        <taxon>Fungi</taxon>
        <taxon>Dikarya</taxon>
        <taxon>Basidiomycota</taxon>
        <taxon>Agaricomycotina</taxon>
        <taxon>Tremellomycetes</taxon>
        <taxon>Filobasidiales</taxon>
        <taxon>Filobasidiaceae</taxon>
        <taxon>Naganishia</taxon>
    </lineage>
</organism>
<gene>
    <name evidence="1" type="ORF">QFC20_003167</name>
</gene>
<dbReference type="Proteomes" id="UP001230649">
    <property type="component" value="Unassembled WGS sequence"/>
</dbReference>
<accession>A0ACC2WHF0</accession>
<protein>
    <submittedName>
        <fullName evidence="1">Uncharacterized protein</fullName>
    </submittedName>
</protein>
<evidence type="ECO:0000313" key="2">
    <source>
        <dbReference type="Proteomes" id="UP001230649"/>
    </source>
</evidence>
<evidence type="ECO:0000313" key="1">
    <source>
        <dbReference type="EMBL" id="KAJ9109967.1"/>
    </source>
</evidence>
<dbReference type="EMBL" id="JASBWS010000027">
    <property type="protein sequence ID" value="KAJ9109967.1"/>
    <property type="molecule type" value="Genomic_DNA"/>
</dbReference>
<keyword evidence="2" id="KW-1185">Reference proteome</keyword>
<comment type="caution">
    <text evidence="1">The sequence shown here is derived from an EMBL/GenBank/DDBJ whole genome shotgun (WGS) entry which is preliminary data.</text>
</comment>